<comment type="caution">
    <text evidence="12">The sequence shown here is derived from an EMBL/GenBank/DDBJ whole genome shotgun (WGS) entry which is preliminary data.</text>
</comment>
<dbReference type="AlphaFoldDB" id="A0A3E2NX38"/>
<dbReference type="EMBL" id="QWDE01000001">
    <property type="protein sequence ID" value="RFZ85563.1"/>
    <property type="molecule type" value="Genomic_DNA"/>
</dbReference>
<keyword evidence="4" id="KW-0808">Transferase</keyword>
<keyword evidence="13" id="KW-1185">Reference proteome</keyword>
<evidence type="ECO:0000256" key="5">
    <source>
        <dbReference type="ARBA" id="ARBA00022723"/>
    </source>
</evidence>
<organism evidence="12 13">
    <name type="scientific">Mucilaginibacter terrenus</name>
    <dbReference type="NCBI Taxonomy" id="2482727"/>
    <lineage>
        <taxon>Bacteria</taxon>
        <taxon>Pseudomonadati</taxon>
        <taxon>Bacteroidota</taxon>
        <taxon>Sphingobacteriia</taxon>
        <taxon>Sphingobacteriales</taxon>
        <taxon>Sphingobacteriaceae</taxon>
        <taxon>Mucilaginibacter</taxon>
    </lineage>
</organism>
<dbReference type="InterPro" id="IPR020578">
    <property type="entry name" value="Aminotrans_V_PyrdxlP_BS"/>
</dbReference>
<comment type="cofactor">
    <cofactor evidence="1 10">
        <name>pyridoxal 5'-phosphate</name>
        <dbReference type="ChEBI" id="CHEBI:597326"/>
    </cofactor>
</comment>
<protein>
    <recommendedName>
        <fullName evidence="3">cysteine desulfurase</fullName>
        <ecNumber evidence="3">2.8.1.7</ecNumber>
    </recommendedName>
</protein>
<dbReference type="PANTHER" id="PTHR11601">
    <property type="entry name" value="CYSTEINE DESULFURYLASE FAMILY MEMBER"/>
    <property type="match status" value="1"/>
</dbReference>
<keyword evidence="7" id="KW-0408">Iron</keyword>
<keyword evidence="6" id="KW-0663">Pyridoxal phosphate</keyword>
<evidence type="ECO:0000256" key="4">
    <source>
        <dbReference type="ARBA" id="ARBA00022679"/>
    </source>
</evidence>
<dbReference type="InterPro" id="IPR016454">
    <property type="entry name" value="Cysteine_dSase"/>
</dbReference>
<evidence type="ECO:0000313" key="12">
    <source>
        <dbReference type="EMBL" id="RFZ85563.1"/>
    </source>
</evidence>
<evidence type="ECO:0000256" key="9">
    <source>
        <dbReference type="ARBA" id="ARBA00050776"/>
    </source>
</evidence>
<dbReference type="Gene3D" id="3.40.640.10">
    <property type="entry name" value="Type I PLP-dependent aspartate aminotransferase-like (Major domain)"/>
    <property type="match status" value="1"/>
</dbReference>
<evidence type="ECO:0000256" key="3">
    <source>
        <dbReference type="ARBA" id="ARBA00012239"/>
    </source>
</evidence>
<dbReference type="Proteomes" id="UP000260823">
    <property type="component" value="Unassembled WGS sequence"/>
</dbReference>
<comment type="catalytic activity">
    <reaction evidence="9">
        <text>(sulfur carrier)-H + L-cysteine = (sulfur carrier)-SH + L-alanine</text>
        <dbReference type="Rhea" id="RHEA:43892"/>
        <dbReference type="Rhea" id="RHEA-COMP:14737"/>
        <dbReference type="Rhea" id="RHEA-COMP:14739"/>
        <dbReference type="ChEBI" id="CHEBI:29917"/>
        <dbReference type="ChEBI" id="CHEBI:35235"/>
        <dbReference type="ChEBI" id="CHEBI:57972"/>
        <dbReference type="ChEBI" id="CHEBI:64428"/>
        <dbReference type="EC" id="2.8.1.7"/>
    </reaction>
</comment>
<dbReference type="PANTHER" id="PTHR11601:SF34">
    <property type="entry name" value="CYSTEINE DESULFURASE"/>
    <property type="match status" value="1"/>
</dbReference>
<dbReference type="InterPro" id="IPR015424">
    <property type="entry name" value="PyrdxlP-dep_Trfase"/>
</dbReference>
<dbReference type="PROSITE" id="PS00595">
    <property type="entry name" value="AA_TRANSFER_CLASS_5"/>
    <property type="match status" value="1"/>
</dbReference>
<dbReference type="OrthoDB" id="9804366at2"/>
<keyword evidence="8" id="KW-0411">Iron-sulfur</keyword>
<comment type="similarity">
    <text evidence="2">Belongs to the class-V pyridoxal-phosphate-dependent aminotransferase family. NifS/IscS subfamily.</text>
</comment>
<reference evidence="12 13" key="1">
    <citation type="submission" date="2018-08" db="EMBL/GenBank/DDBJ databases">
        <title>Mucilaginibacter terrae sp. nov., isolated from manganese diggings.</title>
        <authorList>
            <person name="Huang Y."/>
            <person name="Zhou Z."/>
        </authorList>
    </citation>
    <scope>NUCLEOTIDE SEQUENCE [LARGE SCALE GENOMIC DNA]</scope>
    <source>
        <strain evidence="12 13">ZH6</strain>
    </source>
</reference>
<dbReference type="RefSeq" id="WP_117382460.1">
    <property type="nucleotide sequence ID" value="NZ_QWDE01000001.1"/>
</dbReference>
<dbReference type="GO" id="GO:0046872">
    <property type="term" value="F:metal ion binding"/>
    <property type="evidence" value="ECO:0007669"/>
    <property type="project" value="UniProtKB-KW"/>
</dbReference>
<dbReference type="InterPro" id="IPR015421">
    <property type="entry name" value="PyrdxlP-dep_Trfase_major"/>
</dbReference>
<sequence length="378" mass="41632">MRVYFDNAATTALDPEVLKEMYKVMETQFGNPSSIHAHGREVRTVIERSRKTIANLLHTSPAEIFFTSGGTEADNTAIRCGIVDHKLTHAITTRLEHHAVLHTLQAMEKAGVIKLSFADIDNKGNVDYDHLETLLKNNERSFVSLMHANNELGTITDLDRVGDICEAYNAIFHSDTVQTVGHYRHDLTKLKLHFMVCAAHKLHGPKGVGFLHVNHKVKINPMIYGGSQERNMRGGTENVYGIAGLAKALELAYAEMDAHQAYIQDLKSYMMAKLQQEVPGVTFNGETDPSKSLYTVLNTSFPEMEMADMLLFNLDIAGISASGGSACSSGTDIGSHVLTAIGANPNRPSVRFSFSKYNTKDEVDYTVAKLKDICLVSA</sequence>
<evidence type="ECO:0000259" key="11">
    <source>
        <dbReference type="Pfam" id="PF00266"/>
    </source>
</evidence>
<dbReference type="Gene3D" id="3.90.1150.10">
    <property type="entry name" value="Aspartate Aminotransferase, domain 1"/>
    <property type="match status" value="1"/>
</dbReference>
<evidence type="ECO:0000256" key="10">
    <source>
        <dbReference type="RuleBase" id="RU004504"/>
    </source>
</evidence>
<evidence type="ECO:0000313" key="13">
    <source>
        <dbReference type="Proteomes" id="UP000260823"/>
    </source>
</evidence>
<dbReference type="Gene3D" id="1.10.260.50">
    <property type="match status" value="1"/>
</dbReference>
<evidence type="ECO:0000256" key="2">
    <source>
        <dbReference type="ARBA" id="ARBA00006490"/>
    </source>
</evidence>
<proteinExistence type="inferred from homology"/>
<feature type="domain" description="Aminotransferase class V" evidence="11">
    <location>
        <begin position="3"/>
        <end position="365"/>
    </location>
</feature>
<dbReference type="InterPro" id="IPR015422">
    <property type="entry name" value="PyrdxlP-dep_Trfase_small"/>
</dbReference>
<gene>
    <name evidence="12" type="ORF">DYU05_08190</name>
</gene>
<name>A0A3E2NX38_9SPHI</name>
<dbReference type="GO" id="GO:0031071">
    <property type="term" value="F:cysteine desulfurase activity"/>
    <property type="evidence" value="ECO:0007669"/>
    <property type="project" value="UniProtKB-EC"/>
</dbReference>
<dbReference type="InterPro" id="IPR000192">
    <property type="entry name" value="Aminotrans_V_dom"/>
</dbReference>
<evidence type="ECO:0000256" key="6">
    <source>
        <dbReference type="ARBA" id="ARBA00022898"/>
    </source>
</evidence>
<dbReference type="GO" id="GO:0051536">
    <property type="term" value="F:iron-sulfur cluster binding"/>
    <property type="evidence" value="ECO:0007669"/>
    <property type="project" value="UniProtKB-KW"/>
</dbReference>
<keyword evidence="5" id="KW-0479">Metal-binding</keyword>
<evidence type="ECO:0000256" key="8">
    <source>
        <dbReference type="ARBA" id="ARBA00023014"/>
    </source>
</evidence>
<dbReference type="EC" id="2.8.1.7" evidence="3"/>
<evidence type="ECO:0000256" key="7">
    <source>
        <dbReference type="ARBA" id="ARBA00023004"/>
    </source>
</evidence>
<accession>A0A3E2NX38</accession>
<evidence type="ECO:0000256" key="1">
    <source>
        <dbReference type="ARBA" id="ARBA00001933"/>
    </source>
</evidence>
<dbReference type="PIRSF" id="PIRSF005572">
    <property type="entry name" value="NifS"/>
    <property type="match status" value="1"/>
</dbReference>
<dbReference type="Pfam" id="PF00266">
    <property type="entry name" value="Aminotran_5"/>
    <property type="match status" value="1"/>
</dbReference>
<dbReference type="SUPFAM" id="SSF53383">
    <property type="entry name" value="PLP-dependent transferases"/>
    <property type="match status" value="1"/>
</dbReference>